<evidence type="ECO:0000313" key="3">
    <source>
        <dbReference type="Proteomes" id="UP000261540"/>
    </source>
</evidence>
<evidence type="ECO:0000313" key="2">
    <source>
        <dbReference type="Ensembl" id="ENSPKIP00000030038.1"/>
    </source>
</evidence>
<accession>A0A3B3SI44</accession>
<reference evidence="2" key="1">
    <citation type="submission" date="2025-08" db="UniProtKB">
        <authorList>
            <consortium name="Ensembl"/>
        </authorList>
    </citation>
    <scope>IDENTIFICATION</scope>
</reference>
<dbReference type="Ensembl" id="ENSPKIT00000010843.1">
    <property type="protein sequence ID" value="ENSPKIP00000030038.1"/>
    <property type="gene ID" value="ENSPKIG00000011048.1"/>
</dbReference>
<dbReference type="AlphaFoldDB" id="A0A3B3SI44"/>
<protein>
    <recommendedName>
        <fullName evidence="4">Coiled-coil domain containing 24</fullName>
    </recommendedName>
</protein>
<proteinExistence type="predicted"/>
<dbReference type="PANTHER" id="PTHR28601">
    <property type="entry name" value="COILED-COIL DOMAIN-CONTAINING PROTEIN 24"/>
    <property type="match status" value="1"/>
</dbReference>
<name>A0A3B3SI44_9TELE</name>
<feature type="compositionally biased region" description="Polar residues" evidence="1">
    <location>
        <begin position="267"/>
        <end position="290"/>
    </location>
</feature>
<dbReference type="STRING" id="1676925.ENSPKIP00000030038"/>
<dbReference type="Proteomes" id="UP000261540">
    <property type="component" value="Unplaced"/>
</dbReference>
<evidence type="ECO:0000256" key="1">
    <source>
        <dbReference type="SAM" id="MobiDB-lite"/>
    </source>
</evidence>
<reference evidence="2" key="2">
    <citation type="submission" date="2025-09" db="UniProtKB">
        <authorList>
            <consortium name="Ensembl"/>
        </authorList>
    </citation>
    <scope>IDENTIFICATION</scope>
</reference>
<sequence length="402" mass="45075">MDLRLQEHMDCRHRDFQAASLLSYGSERCVCSLLQEYVPEAELPEMRRVLGDTLLDLCSEMHSEVELWQHIWRGACRRQTGGCGTPHAPLADPPRIKALLREEIRLLLLTVRQKADGEGRNGAAAVSRYSCDVVRYAMACDVQHEAPSRPQSVQHQQDVRCYTNWEAMREKLRISNIDEIVDHVKSALKEECELLRKDIQFLQACVEQEHQNNEPELEPTLPELRRVRSRIEEDLKGASTSMRPAGWTCHPRPFLVTPQLGDVRGSRSATTPPNHDNFAPSRSSPALEPTQLSTTAPWTLCQDLQSRAPSRGVLQSPLSTPLLGPDSNAAPAQHHRLGVFLPTPPVIQRPVSRRQSSVRRLRLLQADGLISASDGGSTVGLLRAPPSLREADTRQLWFGLTC</sequence>
<feature type="region of interest" description="Disordered" evidence="1">
    <location>
        <begin position="263"/>
        <end position="290"/>
    </location>
</feature>
<evidence type="ECO:0008006" key="4">
    <source>
        <dbReference type="Google" id="ProtNLM"/>
    </source>
</evidence>
<dbReference type="InterPro" id="IPR031367">
    <property type="entry name" value="CCDC24"/>
</dbReference>
<dbReference type="PANTHER" id="PTHR28601:SF1">
    <property type="entry name" value="COILED-COIL DOMAIN-CONTAINING PROTEIN 24"/>
    <property type="match status" value="1"/>
</dbReference>
<keyword evidence="3" id="KW-1185">Reference proteome</keyword>
<dbReference type="Pfam" id="PF15669">
    <property type="entry name" value="CCDC24"/>
    <property type="match status" value="1"/>
</dbReference>
<dbReference type="GeneTree" id="ENSGT00390000011926"/>
<organism evidence="2 3">
    <name type="scientific">Paramormyrops kingsleyae</name>
    <dbReference type="NCBI Taxonomy" id="1676925"/>
    <lineage>
        <taxon>Eukaryota</taxon>
        <taxon>Metazoa</taxon>
        <taxon>Chordata</taxon>
        <taxon>Craniata</taxon>
        <taxon>Vertebrata</taxon>
        <taxon>Euteleostomi</taxon>
        <taxon>Actinopterygii</taxon>
        <taxon>Neopterygii</taxon>
        <taxon>Teleostei</taxon>
        <taxon>Osteoglossocephala</taxon>
        <taxon>Osteoglossomorpha</taxon>
        <taxon>Osteoglossiformes</taxon>
        <taxon>Mormyridae</taxon>
        <taxon>Paramormyrops</taxon>
    </lineage>
</organism>